<dbReference type="AlphaFoldDB" id="A0A1I7RJG2"/>
<evidence type="ECO:0000313" key="3">
    <source>
        <dbReference type="Proteomes" id="UP000095284"/>
    </source>
</evidence>
<dbReference type="Proteomes" id="UP000582659">
    <property type="component" value="Unassembled WGS sequence"/>
</dbReference>
<proteinExistence type="predicted"/>
<dbReference type="Proteomes" id="UP000095284">
    <property type="component" value="Unplaced"/>
</dbReference>
<dbReference type="WBParaSite" id="BXY_0084400.1">
    <property type="protein sequence ID" value="BXY_0084400.1"/>
    <property type="gene ID" value="BXY_0084400"/>
</dbReference>
<keyword evidence="4" id="KW-1185">Reference proteome</keyword>
<sequence length="197" mass="22483">MARFRRHALYENKSPHYTVQFSAFLHSAIGFLGFFWVSSHTLAFLHIARRQNHCSNSANAPLIPDLKRPPAQSSHHECERNLSDTPPAAFHLLGFSEAFKAESNLLPCRRPRTQKIEYLMRAAAKVTIHIRTKAGRRTKRRPYNKSAFKWELNTYLMSGRIITSGMSEVMEKRNGNYCGKKSLTDKSDNGDDDISGE</sequence>
<reference evidence="2" key="2">
    <citation type="submission" date="2020-09" db="EMBL/GenBank/DDBJ databases">
        <authorList>
            <person name="Kikuchi T."/>
        </authorList>
    </citation>
    <scope>NUCLEOTIDE SEQUENCE</scope>
    <source>
        <strain evidence="2">Ka4C1</strain>
    </source>
</reference>
<dbReference type="EMBL" id="CAJFCV020000006">
    <property type="protein sequence ID" value="CAG9128865.1"/>
    <property type="molecule type" value="Genomic_DNA"/>
</dbReference>
<name>A0A1I7RJG2_BURXY</name>
<evidence type="ECO:0000313" key="5">
    <source>
        <dbReference type="WBParaSite" id="BXY_0084400.1"/>
    </source>
</evidence>
<evidence type="ECO:0000256" key="1">
    <source>
        <dbReference type="SAM" id="Phobius"/>
    </source>
</evidence>
<protein>
    <submittedName>
        <fullName evidence="2">(pine wood nematode) hypothetical protein</fullName>
    </submittedName>
</protein>
<feature type="transmembrane region" description="Helical" evidence="1">
    <location>
        <begin position="21"/>
        <end position="47"/>
    </location>
</feature>
<gene>
    <name evidence="2" type="ORF">BXYJ_LOCUS13670</name>
</gene>
<accession>A0A1I7RJG2</accession>
<organism evidence="3 5">
    <name type="scientific">Bursaphelenchus xylophilus</name>
    <name type="common">Pinewood nematode worm</name>
    <name type="synonym">Aphelenchoides xylophilus</name>
    <dbReference type="NCBI Taxonomy" id="6326"/>
    <lineage>
        <taxon>Eukaryota</taxon>
        <taxon>Metazoa</taxon>
        <taxon>Ecdysozoa</taxon>
        <taxon>Nematoda</taxon>
        <taxon>Chromadorea</taxon>
        <taxon>Rhabditida</taxon>
        <taxon>Tylenchina</taxon>
        <taxon>Tylenchomorpha</taxon>
        <taxon>Aphelenchoidea</taxon>
        <taxon>Aphelenchoididae</taxon>
        <taxon>Bursaphelenchus</taxon>
    </lineage>
</organism>
<evidence type="ECO:0000313" key="2">
    <source>
        <dbReference type="EMBL" id="CAD5233579.1"/>
    </source>
</evidence>
<keyword evidence="1" id="KW-0812">Transmembrane</keyword>
<keyword evidence="1" id="KW-0472">Membrane</keyword>
<dbReference type="EMBL" id="CAJFDI010000006">
    <property type="protein sequence ID" value="CAD5233579.1"/>
    <property type="molecule type" value="Genomic_DNA"/>
</dbReference>
<keyword evidence="1" id="KW-1133">Transmembrane helix</keyword>
<dbReference type="Proteomes" id="UP000659654">
    <property type="component" value="Unassembled WGS sequence"/>
</dbReference>
<reference evidence="5" key="1">
    <citation type="submission" date="2016-11" db="UniProtKB">
        <authorList>
            <consortium name="WormBaseParasite"/>
        </authorList>
    </citation>
    <scope>IDENTIFICATION</scope>
</reference>
<evidence type="ECO:0000313" key="4">
    <source>
        <dbReference type="Proteomes" id="UP000659654"/>
    </source>
</evidence>